<gene>
    <name evidence="2" type="ORF">HBA54_28240</name>
</gene>
<comment type="caution">
    <text evidence="2">The sequence shown here is derived from an EMBL/GenBank/DDBJ whole genome shotgun (WGS) entry which is preliminary data.</text>
</comment>
<proteinExistence type="predicted"/>
<dbReference type="InterPro" id="IPR029063">
    <property type="entry name" value="SAM-dependent_MTases_sf"/>
</dbReference>
<dbReference type="Proteomes" id="UP000761264">
    <property type="component" value="Unassembled WGS sequence"/>
</dbReference>
<dbReference type="GO" id="GO:0008168">
    <property type="term" value="F:methyltransferase activity"/>
    <property type="evidence" value="ECO:0007669"/>
    <property type="project" value="UniProtKB-KW"/>
</dbReference>
<dbReference type="AlphaFoldDB" id="A0A967F3D1"/>
<dbReference type="GO" id="GO:0032259">
    <property type="term" value="P:methylation"/>
    <property type="evidence" value="ECO:0007669"/>
    <property type="project" value="UniProtKB-KW"/>
</dbReference>
<evidence type="ECO:0000313" key="3">
    <source>
        <dbReference type="Proteomes" id="UP000761264"/>
    </source>
</evidence>
<dbReference type="RefSeq" id="WP_167231970.1">
    <property type="nucleotide sequence ID" value="NZ_JAAQPH010000047.1"/>
</dbReference>
<keyword evidence="3" id="KW-1185">Reference proteome</keyword>
<keyword evidence="2" id="KW-0808">Transferase</keyword>
<feature type="domain" description="Methyltransferase" evidence="1">
    <location>
        <begin position="28"/>
        <end position="129"/>
    </location>
</feature>
<evidence type="ECO:0000313" key="2">
    <source>
        <dbReference type="EMBL" id="NIA72483.1"/>
    </source>
</evidence>
<dbReference type="CDD" id="cd02440">
    <property type="entry name" value="AdoMet_MTases"/>
    <property type="match status" value="1"/>
</dbReference>
<dbReference type="InterPro" id="IPR041698">
    <property type="entry name" value="Methyltransf_25"/>
</dbReference>
<dbReference type="EMBL" id="JAAQPH010000047">
    <property type="protein sequence ID" value="NIA72483.1"/>
    <property type="molecule type" value="Genomic_DNA"/>
</dbReference>
<keyword evidence="2" id="KW-0489">Methyltransferase</keyword>
<dbReference type="SUPFAM" id="SSF53335">
    <property type="entry name" value="S-adenosyl-L-methionine-dependent methyltransferases"/>
    <property type="match status" value="1"/>
</dbReference>
<accession>A0A967F3D1</accession>
<sequence>MPNDVDIWMSETAHAVLTRVGLKKGQTVIDFGCGPGYTAIPAAVIVGETGQVYAIEKNRLDIFRLGRFIKTFGMENITPINTHGDLDLPLDSGTIDCILAFDVLLPYYFSDAELARVIKEMHRVSKPAGSLIIYPSHVSIDDIRPLITGAGFEPGERFTLPILHNGTMERGEIFTFTADGNG</sequence>
<reference evidence="2" key="1">
    <citation type="submission" date="2020-03" db="EMBL/GenBank/DDBJ databases">
        <title>Genome of Pelagibius litoralis DSM 21314T.</title>
        <authorList>
            <person name="Wang G."/>
        </authorList>
    </citation>
    <scope>NUCLEOTIDE SEQUENCE</scope>
    <source>
        <strain evidence="2">DSM 21314</strain>
    </source>
</reference>
<protein>
    <submittedName>
        <fullName evidence="2">Class I SAM-dependent methyltransferase</fullName>
    </submittedName>
</protein>
<name>A0A967F3D1_9PROT</name>
<organism evidence="2 3">
    <name type="scientific">Pelagibius litoralis</name>
    <dbReference type="NCBI Taxonomy" id="374515"/>
    <lineage>
        <taxon>Bacteria</taxon>
        <taxon>Pseudomonadati</taxon>
        <taxon>Pseudomonadota</taxon>
        <taxon>Alphaproteobacteria</taxon>
        <taxon>Rhodospirillales</taxon>
        <taxon>Rhodovibrionaceae</taxon>
        <taxon>Pelagibius</taxon>
    </lineage>
</organism>
<dbReference type="Pfam" id="PF13649">
    <property type="entry name" value="Methyltransf_25"/>
    <property type="match status" value="1"/>
</dbReference>
<dbReference type="Gene3D" id="3.40.50.150">
    <property type="entry name" value="Vaccinia Virus protein VP39"/>
    <property type="match status" value="1"/>
</dbReference>
<evidence type="ECO:0000259" key="1">
    <source>
        <dbReference type="Pfam" id="PF13649"/>
    </source>
</evidence>